<organism evidence="1 2">
    <name type="scientific">Acetilactobacillus jinshanensis</name>
    <dbReference type="NCBI Taxonomy" id="1720083"/>
    <lineage>
        <taxon>Bacteria</taxon>
        <taxon>Bacillati</taxon>
        <taxon>Bacillota</taxon>
        <taxon>Bacilli</taxon>
        <taxon>Lactobacillales</taxon>
        <taxon>Lactobacillaceae</taxon>
        <taxon>Acetilactobacillus</taxon>
    </lineage>
</organism>
<reference evidence="2" key="1">
    <citation type="submission" date="2018-12" db="EMBL/GenBank/DDBJ databases">
        <title>A new species of lactobacillus.</title>
        <authorList>
            <person name="Jian Y."/>
            <person name="Xin L."/>
            <person name="Hong Z.J."/>
            <person name="Ming L.Z."/>
            <person name="Hong X.Z."/>
        </authorList>
    </citation>
    <scope>NUCLEOTIDE SEQUENCE [LARGE SCALE GENOMIC DNA]</scope>
    <source>
        <strain evidence="2">HSLZ-75</strain>
    </source>
</reference>
<dbReference type="Proteomes" id="UP000294321">
    <property type="component" value="Chromosome"/>
</dbReference>
<protein>
    <submittedName>
        <fullName evidence="1">Uncharacterized protein</fullName>
    </submittedName>
</protein>
<dbReference type="RefSeq" id="WP_133441748.1">
    <property type="nucleotide sequence ID" value="NZ_CP034726.1"/>
</dbReference>
<dbReference type="KEGG" id="lji:ELX58_03335"/>
<name>A0A4P6ZKY1_9LACO</name>
<dbReference type="AlphaFoldDB" id="A0A4P6ZKY1"/>
<evidence type="ECO:0000313" key="2">
    <source>
        <dbReference type="Proteomes" id="UP000294321"/>
    </source>
</evidence>
<gene>
    <name evidence="1" type="ORF">ELX58_03335</name>
</gene>
<accession>A0A4P6ZKY1</accession>
<sequence>MRINKKRFKQQKHANQIKLPHVIVQKFAKAIAIGNVPSNQQLKIAVDLGVVKKNASGKLDPKSLNDYFTTFIQQRHADDARNQNQ</sequence>
<evidence type="ECO:0000313" key="1">
    <source>
        <dbReference type="EMBL" id="QBP18187.1"/>
    </source>
</evidence>
<keyword evidence="2" id="KW-1185">Reference proteome</keyword>
<dbReference type="EMBL" id="CP034726">
    <property type="protein sequence ID" value="QBP18187.1"/>
    <property type="molecule type" value="Genomic_DNA"/>
</dbReference>
<proteinExistence type="predicted"/>